<organism evidence="1 2">
    <name type="scientific">Nicotiana tabacum</name>
    <name type="common">Common tobacco</name>
    <dbReference type="NCBI Taxonomy" id="4097"/>
    <lineage>
        <taxon>Eukaryota</taxon>
        <taxon>Viridiplantae</taxon>
        <taxon>Streptophyta</taxon>
        <taxon>Embryophyta</taxon>
        <taxon>Tracheophyta</taxon>
        <taxon>Spermatophyta</taxon>
        <taxon>Magnoliopsida</taxon>
        <taxon>eudicotyledons</taxon>
        <taxon>Gunneridae</taxon>
        <taxon>Pentapetalae</taxon>
        <taxon>asterids</taxon>
        <taxon>lamiids</taxon>
        <taxon>Solanales</taxon>
        <taxon>Solanaceae</taxon>
        <taxon>Nicotianoideae</taxon>
        <taxon>Nicotianeae</taxon>
        <taxon>Nicotiana</taxon>
    </lineage>
</organism>
<evidence type="ECO:0000313" key="2">
    <source>
        <dbReference type="RefSeq" id="XP_075104752.1"/>
    </source>
</evidence>
<reference evidence="1" key="1">
    <citation type="journal article" date="2014" name="Nat. Commun.">
        <title>The tobacco genome sequence and its comparison with those of tomato and potato.</title>
        <authorList>
            <person name="Sierro N."/>
            <person name="Battey J.N."/>
            <person name="Ouadi S."/>
            <person name="Bakaher N."/>
            <person name="Bovet L."/>
            <person name="Willig A."/>
            <person name="Goepfert S."/>
            <person name="Peitsch M.C."/>
            <person name="Ivanov N.V."/>
        </authorList>
    </citation>
    <scope>NUCLEOTIDE SEQUENCE [LARGE SCALE GENOMIC DNA]</scope>
</reference>
<dbReference type="RefSeq" id="XP_075104752.1">
    <property type="nucleotide sequence ID" value="XM_075248651.1"/>
</dbReference>
<accession>A0AC58U5J5</accession>
<proteinExistence type="predicted"/>
<protein>
    <submittedName>
        <fullName evidence="2">Uncharacterized protein LOC142178871</fullName>
    </submittedName>
</protein>
<reference evidence="2" key="2">
    <citation type="submission" date="2025-08" db="UniProtKB">
        <authorList>
            <consortium name="RefSeq"/>
        </authorList>
    </citation>
    <scope>IDENTIFICATION</scope>
    <source>
        <tissue evidence="2">Leaf</tissue>
    </source>
</reference>
<evidence type="ECO:0000313" key="1">
    <source>
        <dbReference type="Proteomes" id="UP000790787"/>
    </source>
</evidence>
<sequence length="189" mass="21605">MQGVMFQDDFLVLPIGSCDVVLGIQWLSKLGDIQIKFEKLYMKFVYQGKQVALQGIQPSFKTVDAKAFNNITAYDAQIFMIRVGPASPTEEKRDNSLEERPVEVQALLEEYHELFQEPRQLLLSREVFDHHIPLKDDSLPVNSRPYRYSPLKKDVIEKMVSEMLQRGIIQYSASSYASPVVFVGKKDGS</sequence>
<dbReference type="Proteomes" id="UP000790787">
    <property type="component" value="Chromosome 3"/>
</dbReference>
<name>A0AC58U5J5_TOBAC</name>
<gene>
    <name evidence="2" type="primary">LOC142178871</name>
</gene>
<keyword evidence="1" id="KW-1185">Reference proteome</keyword>